<protein>
    <submittedName>
        <fullName evidence="2">Ovule protein</fullName>
    </submittedName>
</protein>
<dbReference type="AlphaFoldDB" id="A0A1I7Z4J6"/>
<organism evidence="1 2">
    <name type="scientific">Steinernema glaseri</name>
    <dbReference type="NCBI Taxonomy" id="37863"/>
    <lineage>
        <taxon>Eukaryota</taxon>
        <taxon>Metazoa</taxon>
        <taxon>Ecdysozoa</taxon>
        <taxon>Nematoda</taxon>
        <taxon>Chromadorea</taxon>
        <taxon>Rhabditida</taxon>
        <taxon>Tylenchina</taxon>
        <taxon>Panagrolaimomorpha</taxon>
        <taxon>Strongyloidoidea</taxon>
        <taxon>Steinernematidae</taxon>
        <taxon>Steinernema</taxon>
    </lineage>
</organism>
<dbReference type="Proteomes" id="UP000095287">
    <property type="component" value="Unplaced"/>
</dbReference>
<sequence length="69" mass="7602">MPCLIQIQEVTKGFNEEKSKAGLIVYENLANLVLQIASTLCVFLCVPSLQCPSKLTTLTSILVFTMPEQ</sequence>
<evidence type="ECO:0000313" key="2">
    <source>
        <dbReference type="WBParaSite" id="L893_g22530.t1"/>
    </source>
</evidence>
<name>A0A1I7Z4J6_9BILA</name>
<dbReference type="WBParaSite" id="L893_g22530.t1">
    <property type="protein sequence ID" value="L893_g22530.t1"/>
    <property type="gene ID" value="L893_g22530"/>
</dbReference>
<keyword evidence="1" id="KW-1185">Reference proteome</keyword>
<accession>A0A1I7Z4J6</accession>
<proteinExistence type="predicted"/>
<evidence type="ECO:0000313" key="1">
    <source>
        <dbReference type="Proteomes" id="UP000095287"/>
    </source>
</evidence>
<reference evidence="2" key="1">
    <citation type="submission" date="2016-11" db="UniProtKB">
        <authorList>
            <consortium name="WormBaseParasite"/>
        </authorList>
    </citation>
    <scope>IDENTIFICATION</scope>
</reference>